<dbReference type="RefSeq" id="XP_003177504.1">
    <property type="nucleotide sequence ID" value="XM_003177456.1"/>
</dbReference>
<reference evidence="2" key="1">
    <citation type="journal article" date="2012" name="MBio">
        <title>Comparative genome analysis of Trichophyton rubrum and related dermatophytes reveals candidate genes involved in infection.</title>
        <authorList>
            <person name="Martinez D.A."/>
            <person name="Oliver B.G."/>
            <person name="Graeser Y."/>
            <person name="Goldberg J.M."/>
            <person name="Li W."/>
            <person name="Martinez-Rossi N.M."/>
            <person name="Monod M."/>
            <person name="Shelest E."/>
            <person name="Barton R.C."/>
            <person name="Birch E."/>
            <person name="Brakhage A.A."/>
            <person name="Chen Z."/>
            <person name="Gurr S.J."/>
            <person name="Heiman D."/>
            <person name="Heitman J."/>
            <person name="Kosti I."/>
            <person name="Rossi A."/>
            <person name="Saif S."/>
            <person name="Samalova M."/>
            <person name="Saunders C.W."/>
            <person name="Shea T."/>
            <person name="Summerbell R.C."/>
            <person name="Xu J."/>
            <person name="Young S."/>
            <person name="Zeng Q."/>
            <person name="Birren B.W."/>
            <person name="Cuomo C.A."/>
            <person name="White T.C."/>
        </authorList>
    </citation>
    <scope>NUCLEOTIDE SEQUENCE [LARGE SCALE GENOMIC DNA]</scope>
    <source>
        <strain evidence="2">ATCC MYA-4604 / CBS 118893</strain>
    </source>
</reference>
<proteinExistence type="predicted"/>
<dbReference type="GeneID" id="10032834"/>
<sequence length="106" mass="12876">MLEWKIYVLQSYFLSEYCRKTHNYQQRDRVLMSLLRRKAEEKKKWEKKEERKENTKQNVFINASLTEKELGMRKESGRRLKERKVRTAAAELKPEACIYYGRVGVE</sequence>
<keyword evidence="2" id="KW-1185">Reference proteome</keyword>
<gene>
    <name evidence="1" type="ORF">MGYG_01579</name>
</gene>
<protein>
    <submittedName>
        <fullName evidence="1">Uncharacterized protein</fullName>
    </submittedName>
</protein>
<name>E5R1R8_ARTGP</name>
<dbReference type="Proteomes" id="UP000002669">
    <property type="component" value="Unassembled WGS sequence"/>
</dbReference>
<dbReference type="EMBL" id="DS989822">
    <property type="protein sequence ID" value="EFQ98552.1"/>
    <property type="molecule type" value="Genomic_DNA"/>
</dbReference>
<dbReference type="InParanoid" id="E5R1R8"/>
<dbReference type="HOGENOM" id="CLU_2222607_0_0_1"/>
<dbReference type="AlphaFoldDB" id="E5R1R8"/>
<evidence type="ECO:0000313" key="1">
    <source>
        <dbReference type="EMBL" id="EFQ98552.1"/>
    </source>
</evidence>
<dbReference type="VEuPathDB" id="FungiDB:MGYG_01579"/>
<accession>E5R1R8</accession>
<evidence type="ECO:0000313" key="2">
    <source>
        <dbReference type="Proteomes" id="UP000002669"/>
    </source>
</evidence>
<organism evidence="2">
    <name type="scientific">Arthroderma gypseum (strain ATCC MYA-4604 / CBS 118893)</name>
    <name type="common">Microsporum gypseum</name>
    <dbReference type="NCBI Taxonomy" id="535722"/>
    <lineage>
        <taxon>Eukaryota</taxon>
        <taxon>Fungi</taxon>
        <taxon>Dikarya</taxon>
        <taxon>Ascomycota</taxon>
        <taxon>Pezizomycotina</taxon>
        <taxon>Eurotiomycetes</taxon>
        <taxon>Eurotiomycetidae</taxon>
        <taxon>Onygenales</taxon>
        <taxon>Arthrodermataceae</taxon>
        <taxon>Nannizzia</taxon>
    </lineage>
</organism>